<evidence type="ECO:0008006" key="4">
    <source>
        <dbReference type="Google" id="ProtNLM"/>
    </source>
</evidence>
<accession>A0A2Z6QTI5</accession>
<evidence type="ECO:0000313" key="2">
    <source>
        <dbReference type="EMBL" id="GES77275.1"/>
    </source>
</evidence>
<proteinExistence type="predicted"/>
<evidence type="ECO:0000313" key="3">
    <source>
        <dbReference type="Proteomes" id="UP000247702"/>
    </source>
</evidence>
<dbReference type="OrthoDB" id="2306360at2759"/>
<gene>
    <name evidence="2" type="ORF">RCL2_000465900</name>
    <name evidence="1" type="ORF">RclHR1_15090003</name>
</gene>
<dbReference type="Proteomes" id="UP000615446">
    <property type="component" value="Unassembled WGS sequence"/>
</dbReference>
<reference evidence="2" key="2">
    <citation type="submission" date="2019-10" db="EMBL/GenBank/DDBJ databases">
        <title>Conservation and host-specific expression of non-tandemly repeated heterogenous ribosome RNA gene in arbuscular mycorrhizal fungi.</title>
        <authorList>
            <person name="Maeda T."/>
            <person name="Kobayashi Y."/>
            <person name="Nakagawa T."/>
            <person name="Ezawa T."/>
            <person name="Yamaguchi K."/>
            <person name="Bino T."/>
            <person name="Nishimoto Y."/>
            <person name="Shigenobu S."/>
            <person name="Kawaguchi M."/>
        </authorList>
    </citation>
    <scope>NUCLEOTIDE SEQUENCE</scope>
    <source>
        <strain evidence="2">HR1</strain>
    </source>
</reference>
<dbReference type="EMBL" id="BLAL01000030">
    <property type="protein sequence ID" value="GES77275.1"/>
    <property type="molecule type" value="Genomic_DNA"/>
</dbReference>
<dbReference type="Proteomes" id="UP000247702">
    <property type="component" value="Unassembled WGS sequence"/>
</dbReference>
<dbReference type="EMBL" id="BEXD01000568">
    <property type="protein sequence ID" value="GBB88544.1"/>
    <property type="molecule type" value="Genomic_DNA"/>
</dbReference>
<organism evidence="1 3">
    <name type="scientific">Rhizophagus clarus</name>
    <dbReference type="NCBI Taxonomy" id="94130"/>
    <lineage>
        <taxon>Eukaryota</taxon>
        <taxon>Fungi</taxon>
        <taxon>Fungi incertae sedis</taxon>
        <taxon>Mucoromycota</taxon>
        <taxon>Glomeromycotina</taxon>
        <taxon>Glomeromycetes</taxon>
        <taxon>Glomerales</taxon>
        <taxon>Glomeraceae</taxon>
        <taxon>Rhizophagus</taxon>
    </lineage>
</organism>
<dbReference type="AlphaFoldDB" id="A0A2Z6QTI5"/>
<keyword evidence="3" id="KW-1185">Reference proteome</keyword>
<comment type="caution">
    <text evidence="1">The sequence shown here is derived from an EMBL/GenBank/DDBJ whole genome shotgun (WGS) entry which is preliminary data.</text>
</comment>
<evidence type="ECO:0000313" key="1">
    <source>
        <dbReference type="EMBL" id="GBB88544.1"/>
    </source>
</evidence>
<reference evidence="1 3" key="1">
    <citation type="submission" date="2017-11" db="EMBL/GenBank/DDBJ databases">
        <title>The genome of Rhizophagus clarus HR1 reveals common genetic basis of auxotrophy among arbuscular mycorrhizal fungi.</title>
        <authorList>
            <person name="Kobayashi Y."/>
        </authorList>
    </citation>
    <scope>NUCLEOTIDE SEQUENCE [LARGE SCALE GENOMIC DNA]</scope>
    <source>
        <strain evidence="1 3">HR1</strain>
    </source>
</reference>
<protein>
    <recommendedName>
        <fullName evidence="4">F-box domain-containing protein</fullName>
    </recommendedName>
</protein>
<sequence>MAKLNSDVLYLIFKELRDDKKTFVSCLTVDKTWCETIIPILWTNPWKYLKRKKLFLNVIFSHLSDDSRNYLKNQGIDFLTNSYQKPLFNYINFCKHLNFNNLSQMTDSSVLTIKHIPQFSTIRKIIMKEIIDLFINENTRLTHVYIPFRFNCQIHLIPGAKYCFSELEFLSCNTCINDDVLFGLTEICKSIKGLELIVEKNNSNYGIAKLVESPKKLFNVRLLVEKCSKFDEPFCQILENSLIKHANTIQDFKITKEPTTKILSSFVNLYKLELGKSHFQRTPWNCLENLSLPLLQILKAEGIPIKVLTNLIKNTNGYLFEINIDDIFHNEIDNEEIIEAIYQKCPNLKYLKLTVRSSNILEFEKLLINCQYLHGLYIIVENNFWNLDSDEMFYWDHLFEILTNSSPISLFKFKFYFYNVFHLHSLKLLFDKWKNRDSMLLQTIQNNNFAVSNIGMKYFNLIDEYKMQGIVKRYDHAFCVSAFADFEWI</sequence>
<name>A0A2Z6QTI5_9GLOM</name>